<evidence type="ECO:0000313" key="3">
    <source>
        <dbReference type="Proteomes" id="UP001233999"/>
    </source>
</evidence>
<sequence>STINSSLRFNRIYYPIYGLLALLVILCLRRFPNKNCTLKKIGQRSELRRRLNSPPPPEIGMKDYFTLVNTIPVPDACIFYGEDRHSTRVYLFRLSSRLPTCPAMEFNKYNFEVRLPKSEHDYNEMQCSELYNNLWETNERWDTFGKEVPWVGYQPSTFK</sequence>
<protein>
    <submittedName>
        <fullName evidence="2">Uncharacterized protein</fullName>
    </submittedName>
</protein>
<comment type="caution">
    <text evidence="2">The sequence shown here is derived from an EMBL/GenBank/DDBJ whole genome shotgun (WGS) entry which is preliminary data.</text>
</comment>
<keyword evidence="1" id="KW-1133">Transmembrane helix</keyword>
<keyword evidence="3" id="KW-1185">Reference proteome</keyword>
<reference evidence="2" key="2">
    <citation type="submission" date="2023-05" db="EMBL/GenBank/DDBJ databases">
        <authorList>
            <person name="Fouks B."/>
        </authorList>
    </citation>
    <scope>NUCLEOTIDE SEQUENCE</scope>
    <source>
        <strain evidence="2">Stay&amp;Tobe</strain>
        <tissue evidence="2">Testes</tissue>
    </source>
</reference>
<proteinExistence type="predicted"/>
<keyword evidence="1" id="KW-0812">Transmembrane</keyword>
<evidence type="ECO:0000313" key="2">
    <source>
        <dbReference type="EMBL" id="KAJ9586572.1"/>
    </source>
</evidence>
<keyword evidence="1" id="KW-0472">Membrane</keyword>
<evidence type="ECO:0000256" key="1">
    <source>
        <dbReference type="SAM" id="Phobius"/>
    </source>
</evidence>
<name>A0AAD8EEA0_DIPPU</name>
<feature type="non-terminal residue" evidence="2">
    <location>
        <position position="159"/>
    </location>
</feature>
<reference evidence="2" key="1">
    <citation type="journal article" date="2023" name="IScience">
        <title>Live-bearing cockroach genome reveals convergent evolutionary mechanisms linked to viviparity in insects and beyond.</title>
        <authorList>
            <person name="Fouks B."/>
            <person name="Harrison M.C."/>
            <person name="Mikhailova A.A."/>
            <person name="Marchal E."/>
            <person name="English S."/>
            <person name="Carruthers M."/>
            <person name="Jennings E.C."/>
            <person name="Chiamaka E.L."/>
            <person name="Frigard R.A."/>
            <person name="Pippel M."/>
            <person name="Attardo G.M."/>
            <person name="Benoit J.B."/>
            <person name="Bornberg-Bauer E."/>
            <person name="Tobe S.S."/>
        </authorList>
    </citation>
    <scope>NUCLEOTIDE SEQUENCE</scope>
    <source>
        <strain evidence="2">Stay&amp;Tobe</strain>
    </source>
</reference>
<feature type="transmembrane region" description="Helical" evidence="1">
    <location>
        <begin position="12"/>
        <end position="31"/>
    </location>
</feature>
<dbReference type="AlphaFoldDB" id="A0AAD8EEA0"/>
<organism evidence="2 3">
    <name type="scientific">Diploptera punctata</name>
    <name type="common">Pacific beetle cockroach</name>
    <dbReference type="NCBI Taxonomy" id="6984"/>
    <lineage>
        <taxon>Eukaryota</taxon>
        <taxon>Metazoa</taxon>
        <taxon>Ecdysozoa</taxon>
        <taxon>Arthropoda</taxon>
        <taxon>Hexapoda</taxon>
        <taxon>Insecta</taxon>
        <taxon>Pterygota</taxon>
        <taxon>Neoptera</taxon>
        <taxon>Polyneoptera</taxon>
        <taxon>Dictyoptera</taxon>
        <taxon>Blattodea</taxon>
        <taxon>Blaberoidea</taxon>
        <taxon>Blaberidae</taxon>
        <taxon>Diplopterinae</taxon>
        <taxon>Diploptera</taxon>
    </lineage>
</organism>
<dbReference type="Proteomes" id="UP001233999">
    <property type="component" value="Unassembled WGS sequence"/>
</dbReference>
<gene>
    <name evidence="2" type="ORF">L9F63_028385</name>
</gene>
<accession>A0AAD8EEA0</accession>
<dbReference type="EMBL" id="JASPKZ010006981">
    <property type="protein sequence ID" value="KAJ9586572.1"/>
    <property type="molecule type" value="Genomic_DNA"/>
</dbReference>
<feature type="non-terminal residue" evidence="2">
    <location>
        <position position="1"/>
    </location>
</feature>